<evidence type="ECO:0000313" key="12">
    <source>
        <dbReference type="Proteomes" id="UP001369086"/>
    </source>
</evidence>
<sequence length="719" mass="80879">MEDGRTVQQFSSVQDQPVSSGSSGSEAWLRVHVKWVTVVLIGVLILGVSAWLLTVFLCSQHAETAQATSLCQSPACLSASVRLQSFMNSSGTCRDSFQVSCGWEAREGRGKRRERGRETFELQSLPPASRWQVTWEHNLRLLRALLENPNYTAPLSSAEEKAKRFYRACMDQNRVIELGAKPIQEVIDKLGGWSLAGVWKPTDFNKTLQTIMRDYNTFPFFSVYIDPDPLNSSENRIQIDQPEFQISTQLNSNDLKAKVEALRLYLHYTVSLLLLLGIKANSTSIPTAPLISFASQLSSAAAGLEDRQQQGRLYQRMSIAELQAAAPAIDWLGCLQATFHPMQLSESEPVLVHNLAYLISMSGYINMFTPGGDVNSYMILSVLHTLSPSLDPRFTEAKRNLSQQLGEKTEVMTPRWRKCVTETNMAFESVLDAMFVRKAFSKEKRDMAAEMISDLKSTLQTKLVNVEWLDEEARSTALTKISSLAIKLGHPASTLDQTGQDQLYSEFSVSEELYFNNTLQYLKFANKQMVSRLKREARKDDWLVSPLSVNVDHTIRFHDLVFPAGLFQEPFFHVDYPRAVNFGGIGTVIANEFLQTLYKTIGVSQRFLLKIAECSQLQELNYAQTLQEDWTKNGALDISLQAYKSWLSRKHFDSKLPSLANLSNTDLFYISYTQVICGLVRDPHGQVNRGVANPSEYSQGFNCPPASPTNPSERCSLWA</sequence>
<comment type="cofactor">
    <cofactor evidence="1">
        <name>Zn(2+)</name>
        <dbReference type="ChEBI" id="CHEBI:29105"/>
    </cofactor>
</comment>
<feature type="transmembrane region" description="Helical" evidence="8">
    <location>
        <begin position="35"/>
        <end position="57"/>
    </location>
</feature>
<dbReference type="Gene3D" id="3.40.390.10">
    <property type="entry name" value="Collagenase (Catalytic Domain)"/>
    <property type="match status" value="2"/>
</dbReference>
<organism evidence="11 12">
    <name type="scientific">Huso huso</name>
    <name type="common">Beluga</name>
    <name type="synonym">Acipenser huso</name>
    <dbReference type="NCBI Taxonomy" id="61971"/>
    <lineage>
        <taxon>Eukaryota</taxon>
        <taxon>Metazoa</taxon>
        <taxon>Chordata</taxon>
        <taxon>Craniata</taxon>
        <taxon>Vertebrata</taxon>
        <taxon>Euteleostomi</taxon>
        <taxon>Actinopterygii</taxon>
        <taxon>Chondrostei</taxon>
        <taxon>Acipenseriformes</taxon>
        <taxon>Acipenseridae</taxon>
        <taxon>Huso</taxon>
    </lineage>
</organism>
<name>A0ABR0YY61_HUSHU</name>
<dbReference type="EMBL" id="JAHFZB010000021">
    <property type="protein sequence ID" value="KAK6477346.1"/>
    <property type="molecule type" value="Genomic_DNA"/>
</dbReference>
<evidence type="ECO:0000313" key="11">
    <source>
        <dbReference type="EMBL" id="KAK6477346.1"/>
    </source>
</evidence>
<dbReference type="InterPro" id="IPR024079">
    <property type="entry name" value="MetalloPept_cat_dom_sf"/>
</dbReference>
<dbReference type="PROSITE" id="PS51885">
    <property type="entry name" value="NEPRILYSIN"/>
    <property type="match status" value="1"/>
</dbReference>
<feature type="domain" description="Peptidase M13 C-terminal" evidence="9">
    <location>
        <begin position="615"/>
        <end position="717"/>
    </location>
</feature>
<dbReference type="InterPro" id="IPR008753">
    <property type="entry name" value="Peptidase_M13_N"/>
</dbReference>
<dbReference type="Gene3D" id="1.10.1380.10">
    <property type="entry name" value="Neutral endopeptidase , domain2"/>
    <property type="match status" value="1"/>
</dbReference>
<evidence type="ECO:0000256" key="1">
    <source>
        <dbReference type="ARBA" id="ARBA00001947"/>
    </source>
</evidence>
<keyword evidence="4" id="KW-0378">Hydrolase</keyword>
<evidence type="ECO:0000259" key="10">
    <source>
        <dbReference type="Pfam" id="PF05649"/>
    </source>
</evidence>
<feature type="region of interest" description="Disordered" evidence="7">
    <location>
        <begin position="1"/>
        <end position="24"/>
    </location>
</feature>
<keyword evidence="12" id="KW-1185">Reference proteome</keyword>
<comment type="caution">
    <text evidence="11">The sequence shown here is derived from an EMBL/GenBank/DDBJ whole genome shotgun (WGS) entry which is preliminary data.</text>
</comment>
<accession>A0ABR0YY61</accession>
<dbReference type="PANTHER" id="PTHR11733:SF128">
    <property type="entry name" value="KELL BLOOD GROUP GLYCOPROTEIN"/>
    <property type="match status" value="1"/>
</dbReference>
<feature type="domain" description="Peptidase M13 N-terminal" evidence="10">
    <location>
        <begin position="131"/>
        <end position="491"/>
    </location>
</feature>
<keyword evidence="8" id="KW-0812">Transmembrane</keyword>
<dbReference type="PANTHER" id="PTHR11733">
    <property type="entry name" value="ZINC METALLOPROTEASE FAMILY M13 NEPRILYSIN-RELATED"/>
    <property type="match status" value="1"/>
</dbReference>
<evidence type="ECO:0000256" key="5">
    <source>
        <dbReference type="ARBA" id="ARBA00022833"/>
    </source>
</evidence>
<dbReference type="CDD" id="cd08662">
    <property type="entry name" value="M13"/>
    <property type="match status" value="1"/>
</dbReference>
<keyword evidence="6" id="KW-0482">Metalloprotease</keyword>
<keyword evidence="5" id="KW-0862">Zinc</keyword>
<evidence type="ECO:0000256" key="7">
    <source>
        <dbReference type="SAM" id="MobiDB-lite"/>
    </source>
</evidence>
<evidence type="ECO:0000259" key="9">
    <source>
        <dbReference type="Pfam" id="PF01431"/>
    </source>
</evidence>
<keyword evidence="3" id="KW-0479">Metal-binding</keyword>
<dbReference type="PRINTS" id="PR00786">
    <property type="entry name" value="NEPRILYSIN"/>
</dbReference>
<dbReference type="Pfam" id="PF05649">
    <property type="entry name" value="Peptidase_M13_N"/>
    <property type="match status" value="1"/>
</dbReference>
<keyword evidence="8" id="KW-0472">Membrane</keyword>
<evidence type="ECO:0000256" key="3">
    <source>
        <dbReference type="ARBA" id="ARBA00022723"/>
    </source>
</evidence>
<evidence type="ECO:0000256" key="2">
    <source>
        <dbReference type="ARBA" id="ARBA00022670"/>
    </source>
</evidence>
<keyword evidence="2" id="KW-0645">Protease</keyword>
<dbReference type="InterPro" id="IPR042089">
    <property type="entry name" value="Peptidase_M13_dom_2"/>
</dbReference>
<proteinExistence type="predicted"/>
<evidence type="ECO:0000256" key="4">
    <source>
        <dbReference type="ARBA" id="ARBA00022801"/>
    </source>
</evidence>
<reference evidence="11 12" key="1">
    <citation type="submission" date="2021-05" db="EMBL/GenBank/DDBJ databases">
        <authorList>
            <person name="Zahm M."/>
            <person name="Klopp C."/>
            <person name="Cabau C."/>
            <person name="Kuhl H."/>
            <person name="Suciu R."/>
            <person name="Ciorpac M."/>
            <person name="Holostenco D."/>
            <person name="Gessner J."/>
            <person name="Wuertz S."/>
            <person name="Hohne C."/>
            <person name="Stock M."/>
            <person name="Gislard M."/>
            <person name="Lluch J."/>
            <person name="Milhes M."/>
            <person name="Lampietro C."/>
            <person name="Lopez Roques C."/>
            <person name="Donnadieu C."/>
            <person name="Du K."/>
            <person name="Schartl M."/>
            <person name="Guiguen Y."/>
        </authorList>
    </citation>
    <scope>NUCLEOTIDE SEQUENCE [LARGE SCALE GENOMIC DNA]</scope>
    <source>
        <strain evidence="11">Hh-F2</strain>
        <tissue evidence="11">Blood</tissue>
    </source>
</reference>
<evidence type="ECO:0000256" key="8">
    <source>
        <dbReference type="SAM" id="Phobius"/>
    </source>
</evidence>
<dbReference type="SUPFAM" id="SSF55486">
    <property type="entry name" value="Metalloproteases ('zincins'), catalytic domain"/>
    <property type="match status" value="1"/>
</dbReference>
<protein>
    <submittedName>
        <fullName evidence="11">Endothelin-converting enzyme 1-like isoform X1</fullName>
    </submittedName>
</protein>
<dbReference type="InterPro" id="IPR000718">
    <property type="entry name" value="Peptidase_M13"/>
</dbReference>
<dbReference type="InterPro" id="IPR018497">
    <property type="entry name" value="Peptidase_M13_C"/>
</dbReference>
<evidence type="ECO:0000256" key="6">
    <source>
        <dbReference type="ARBA" id="ARBA00023049"/>
    </source>
</evidence>
<feature type="domain" description="Peptidase M13 C-terminal" evidence="9">
    <location>
        <begin position="558"/>
        <end position="599"/>
    </location>
</feature>
<gene>
    <name evidence="11" type="ORF">HHUSO_G22268</name>
</gene>
<keyword evidence="8" id="KW-1133">Transmembrane helix</keyword>
<dbReference type="Proteomes" id="UP001369086">
    <property type="component" value="Unassembled WGS sequence"/>
</dbReference>
<dbReference type="Pfam" id="PF01431">
    <property type="entry name" value="Peptidase_M13"/>
    <property type="match status" value="2"/>
</dbReference>